<proteinExistence type="predicted"/>
<organism evidence="3 4">
    <name type="scientific">Planosporangium mesophilum</name>
    <dbReference type="NCBI Taxonomy" id="689768"/>
    <lineage>
        <taxon>Bacteria</taxon>
        <taxon>Bacillati</taxon>
        <taxon>Actinomycetota</taxon>
        <taxon>Actinomycetes</taxon>
        <taxon>Micromonosporales</taxon>
        <taxon>Micromonosporaceae</taxon>
        <taxon>Planosporangium</taxon>
    </lineage>
</organism>
<evidence type="ECO:0000313" key="3">
    <source>
        <dbReference type="EMBL" id="GII20674.1"/>
    </source>
</evidence>
<evidence type="ECO:0000259" key="2">
    <source>
        <dbReference type="Pfam" id="PF25077"/>
    </source>
</evidence>
<dbReference type="InterPro" id="IPR038607">
    <property type="entry name" value="PhoD-like_sf"/>
</dbReference>
<name>A0A8J3WYZ3_9ACTN</name>
<dbReference type="EMBL" id="BOON01000002">
    <property type="protein sequence ID" value="GII20674.1"/>
    <property type="molecule type" value="Genomic_DNA"/>
</dbReference>
<reference evidence="3" key="1">
    <citation type="submission" date="2021-01" db="EMBL/GenBank/DDBJ databases">
        <title>Whole genome shotgun sequence of Planosporangium mesophilum NBRC 109066.</title>
        <authorList>
            <person name="Komaki H."/>
            <person name="Tamura T."/>
        </authorList>
    </citation>
    <scope>NUCLEOTIDE SEQUENCE</scope>
    <source>
        <strain evidence="3">NBRC 109066</strain>
    </source>
</reference>
<evidence type="ECO:0000313" key="4">
    <source>
        <dbReference type="Proteomes" id="UP000599074"/>
    </source>
</evidence>
<dbReference type="PANTHER" id="PTHR37031:SF2">
    <property type="entry name" value="PHOD-LIKE PHOSPHATASE METALLOPHOSPHATASE DOMAIN-CONTAINING PROTEIN"/>
    <property type="match status" value="1"/>
</dbReference>
<gene>
    <name evidence="3" type="ORF">Pme01_02710</name>
</gene>
<dbReference type="InterPro" id="IPR029052">
    <property type="entry name" value="Metallo-depent_PP-like"/>
</dbReference>
<dbReference type="CDD" id="cd07389">
    <property type="entry name" value="MPP_PhoD"/>
    <property type="match status" value="1"/>
</dbReference>
<dbReference type="RefSeq" id="WP_168113055.1">
    <property type="nucleotide sequence ID" value="NZ_BOON01000002.1"/>
</dbReference>
<feature type="domain" description="DUF7800" evidence="2">
    <location>
        <begin position="5"/>
        <end position="92"/>
    </location>
</feature>
<dbReference type="Pfam" id="PF25077">
    <property type="entry name" value="DUF7800"/>
    <property type="match status" value="1"/>
</dbReference>
<dbReference type="SUPFAM" id="SSF56300">
    <property type="entry name" value="Metallo-dependent phosphatases"/>
    <property type="match status" value="1"/>
</dbReference>
<comment type="caution">
    <text evidence="3">The sequence shown here is derived from an EMBL/GenBank/DDBJ whole genome shotgun (WGS) entry which is preliminary data.</text>
</comment>
<feature type="domain" description="PhoD-like phosphatase metallophosphatase" evidence="1">
    <location>
        <begin position="140"/>
        <end position="277"/>
    </location>
</feature>
<dbReference type="AlphaFoldDB" id="A0A8J3WYZ3"/>
<evidence type="ECO:0000259" key="1">
    <source>
        <dbReference type="Pfam" id="PF09423"/>
    </source>
</evidence>
<dbReference type="PANTHER" id="PTHR37031">
    <property type="entry name" value="METALLOPHOSPHATASE BINDING DOMAIN PROTEIN"/>
    <property type="match status" value="1"/>
</dbReference>
<dbReference type="InterPro" id="IPR018946">
    <property type="entry name" value="PhoD-like_MPP"/>
</dbReference>
<dbReference type="Gene3D" id="3.60.21.70">
    <property type="entry name" value="PhoD-like phosphatase"/>
    <property type="match status" value="1"/>
</dbReference>
<keyword evidence="4" id="KW-1185">Reference proteome</keyword>
<dbReference type="InterPro" id="IPR056702">
    <property type="entry name" value="DUF7800"/>
</dbReference>
<dbReference type="Pfam" id="PF09423">
    <property type="entry name" value="PhoD"/>
    <property type="match status" value="1"/>
</dbReference>
<dbReference type="Proteomes" id="UP000599074">
    <property type="component" value="Unassembled WGS sequence"/>
</dbReference>
<sequence>MPVSAELVLGPVLRRIAGSRATIWVQTARPATVEIRTATGAGGAAKTFTAYGRHYALVVVDGLRPAGVHEYEVLLDGESVWPPPNYRYPAPAIRTRGAEDPVRLVYGSCRQANPHVTDKHPPDALDAYAVRLAAAVRNGTAATQWPDSLLLLGDQVYADETSPAVRGWLRRRRHRRRPDAPATQVVGFDEYTKLYLESWADPDVRWLLSTVPSLMIFDDHEIIDDWNTSESWRRDQGAQSWWAERIAAGLSSYWVYQHLGNLSPEELADDPVYREVTAAGDATRVLADFGARADSERGGYRWSYALDLGRTRIVMLDNRAGRQLEPGKRAMLSDHEWDWVVGTVTGGDRGHADGADDFDHLVLGSSLPWLLAPAVHHVEAMNERMCDSPRPWVAAPAERLRRLLDLEHWAAFGRSFDALATLLGQLGSAAEGPATISVLSGDVHHSYAARVRYGPDVHSPVHQLTCSPVHNGLPGAIKVAARVGWSRGAGRFARGLAKLAGTPGPSVRWDLVTGPFFGNAVSTLIHRGREGYALIEGTDAKGRLNQLGAVRLHDRRP</sequence>
<protein>
    <submittedName>
        <fullName evidence="3">Alkaline phosphatase</fullName>
    </submittedName>
</protein>
<accession>A0A8J3WYZ3</accession>